<keyword evidence="3" id="KW-0378">Hydrolase</keyword>
<evidence type="ECO:0000256" key="4">
    <source>
        <dbReference type="ARBA" id="ARBA00023316"/>
    </source>
</evidence>
<dbReference type="EC" id="3.5.1.28" evidence="2"/>
<sequence>MREERVRRITIAAGIILVIILLAMFLKTVVFSGKSRQAEAGDGTGIKTTGSHGTAGDSSQPVYIDSGGKRVIQWEKIEVPDWIERNLLPTNEYSRPGTALNDVDGIVVHYTANPGTTAKQNRNYFAGLADGSSGTYASSHFIIDTDGTILQCVPMSEVAYASNDRNSDTISIECCHEDESGKFTKATYQSLVKLTAWLADTYLIDTDDIIRHYDITGKICPKYFVDNEGKWEKFLKEVDKAR</sequence>
<dbReference type="PANTHER" id="PTHR30417:SF1">
    <property type="entry name" value="N-ACETYLMURAMOYL-L-ALANINE AMIDASE AMID"/>
    <property type="match status" value="1"/>
</dbReference>
<feature type="domain" description="N-acetylmuramoyl-L-alanine amidase" evidence="7">
    <location>
        <begin position="93"/>
        <end position="234"/>
    </location>
</feature>
<protein>
    <recommendedName>
        <fullName evidence="2">N-acetylmuramoyl-L-alanine amidase</fullName>
        <ecNumber evidence="2">3.5.1.28</ecNumber>
    </recommendedName>
</protein>
<organism evidence="8 9">
    <name type="scientific">Lientehia hominis</name>
    <dbReference type="NCBI Taxonomy" id="2897778"/>
    <lineage>
        <taxon>Bacteria</taxon>
        <taxon>Bacillati</taxon>
        <taxon>Bacillota</taxon>
        <taxon>Clostridia</taxon>
        <taxon>Lachnospirales</taxon>
        <taxon>Lachnospiraceae</taxon>
        <taxon>Lientehia</taxon>
    </lineage>
</organism>
<name>A0AAP2RI21_9FIRM</name>
<dbReference type="GO" id="GO:0071555">
    <property type="term" value="P:cell wall organization"/>
    <property type="evidence" value="ECO:0007669"/>
    <property type="project" value="UniProtKB-KW"/>
</dbReference>
<dbReference type="InterPro" id="IPR002502">
    <property type="entry name" value="Amidase_domain"/>
</dbReference>
<dbReference type="InterPro" id="IPR051206">
    <property type="entry name" value="NAMLAA_amidase_2"/>
</dbReference>
<dbReference type="GO" id="GO:0009254">
    <property type="term" value="P:peptidoglycan turnover"/>
    <property type="evidence" value="ECO:0007669"/>
    <property type="project" value="TreeGrafter"/>
</dbReference>
<dbReference type="Proteomes" id="UP001299265">
    <property type="component" value="Unassembled WGS sequence"/>
</dbReference>
<comment type="catalytic activity">
    <reaction evidence="1">
        <text>Hydrolyzes the link between N-acetylmuramoyl residues and L-amino acid residues in certain cell-wall glycopeptides.</text>
        <dbReference type="EC" id="3.5.1.28"/>
    </reaction>
</comment>
<evidence type="ECO:0000256" key="3">
    <source>
        <dbReference type="ARBA" id="ARBA00022801"/>
    </source>
</evidence>
<feature type="transmembrane region" description="Helical" evidence="6">
    <location>
        <begin position="6"/>
        <end position="26"/>
    </location>
</feature>
<keyword evidence="6" id="KW-0812">Transmembrane</keyword>
<keyword evidence="6" id="KW-0472">Membrane</keyword>
<dbReference type="Pfam" id="PF01510">
    <property type="entry name" value="Amidase_2"/>
    <property type="match status" value="1"/>
</dbReference>
<evidence type="ECO:0000259" key="7">
    <source>
        <dbReference type="SMART" id="SM00644"/>
    </source>
</evidence>
<evidence type="ECO:0000256" key="5">
    <source>
        <dbReference type="SAM" id="MobiDB-lite"/>
    </source>
</evidence>
<dbReference type="InterPro" id="IPR036505">
    <property type="entry name" value="Amidase/PGRP_sf"/>
</dbReference>
<comment type="caution">
    <text evidence="8">The sequence shown here is derived from an EMBL/GenBank/DDBJ whole genome shotgun (WGS) entry which is preliminary data.</text>
</comment>
<dbReference type="PANTHER" id="PTHR30417">
    <property type="entry name" value="N-ACETYLMURAMOYL-L-ALANINE AMIDASE AMID"/>
    <property type="match status" value="1"/>
</dbReference>
<dbReference type="SMART" id="SM00644">
    <property type="entry name" value="Ami_2"/>
    <property type="match status" value="1"/>
</dbReference>
<evidence type="ECO:0000256" key="2">
    <source>
        <dbReference type="ARBA" id="ARBA00011901"/>
    </source>
</evidence>
<dbReference type="CDD" id="cd06583">
    <property type="entry name" value="PGRP"/>
    <property type="match status" value="1"/>
</dbReference>
<accession>A0AAP2RI21</accession>
<dbReference type="AlphaFoldDB" id="A0AAP2RI21"/>
<dbReference type="RefSeq" id="WP_231061180.1">
    <property type="nucleotide sequence ID" value="NZ_JAJNOR010000001.1"/>
</dbReference>
<keyword evidence="4" id="KW-0961">Cell wall biogenesis/degradation</keyword>
<feature type="compositionally biased region" description="Polar residues" evidence="5">
    <location>
        <begin position="46"/>
        <end position="61"/>
    </location>
</feature>
<evidence type="ECO:0000313" key="9">
    <source>
        <dbReference type="Proteomes" id="UP001299265"/>
    </source>
</evidence>
<gene>
    <name evidence="8" type="ORF">LQE92_01160</name>
</gene>
<feature type="region of interest" description="Disordered" evidence="5">
    <location>
        <begin position="38"/>
        <end position="61"/>
    </location>
</feature>
<evidence type="ECO:0000313" key="8">
    <source>
        <dbReference type="EMBL" id="MCD2491235.1"/>
    </source>
</evidence>
<dbReference type="EMBL" id="JAJNOR010000001">
    <property type="protein sequence ID" value="MCD2491235.1"/>
    <property type="molecule type" value="Genomic_DNA"/>
</dbReference>
<keyword evidence="9" id="KW-1185">Reference proteome</keyword>
<reference evidence="8 9" key="1">
    <citation type="submission" date="2021-11" db="EMBL/GenBank/DDBJ databases">
        <title>Lacrimispora sp. nov. NSJ-141 isolated from human feces.</title>
        <authorList>
            <person name="Abdugheni R."/>
        </authorList>
    </citation>
    <scope>NUCLEOTIDE SEQUENCE [LARGE SCALE GENOMIC DNA]</scope>
    <source>
        <strain evidence="8 9">NSJ-141</strain>
    </source>
</reference>
<keyword evidence="6" id="KW-1133">Transmembrane helix</keyword>
<proteinExistence type="predicted"/>
<evidence type="ECO:0000256" key="6">
    <source>
        <dbReference type="SAM" id="Phobius"/>
    </source>
</evidence>
<dbReference type="Gene3D" id="3.40.80.10">
    <property type="entry name" value="Peptidoglycan recognition protein-like"/>
    <property type="match status" value="1"/>
</dbReference>
<dbReference type="GO" id="GO:0009253">
    <property type="term" value="P:peptidoglycan catabolic process"/>
    <property type="evidence" value="ECO:0007669"/>
    <property type="project" value="InterPro"/>
</dbReference>
<dbReference type="GO" id="GO:0008745">
    <property type="term" value="F:N-acetylmuramoyl-L-alanine amidase activity"/>
    <property type="evidence" value="ECO:0007669"/>
    <property type="project" value="UniProtKB-EC"/>
</dbReference>
<dbReference type="SUPFAM" id="SSF55846">
    <property type="entry name" value="N-acetylmuramoyl-L-alanine amidase-like"/>
    <property type="match status" value="1"/>
</dbReference>
<evidence type="ECO:0000256" key="1">
    <source>
        <dbReference type="ARBA" id="ARBA00001561"/>
    </source>
</evidence>